<dbReference type="CDD" id="cd06456">
    <property type="entry name" value="M3A_DCP"/>
    <property type="match status" value="1"/>
</dbReference>
<evidence type="ECO:0000256" key="1">
    <source>
        <dbReference type="ARBA" id="ARBA00006040"/>
    </source>
</evidence>
<dbReference type="FunFam" id="1.10.1370.40:FF:000006">
    <property type="entry name" value="Organellar oligopeptidase A, chloroplastic/mitochondrial"/>
    <property type="match status" value="1"/>
</dbReference>
<dbReference type="Gene3D" id="1.10.1370.40">
    <property type="match status" value="3"/>
</dbReference>
<evidence type="ECO:0000256" key="6">
    <source>
        <dbReference type="ARBA" id="ARBA00023049"/>
    </source>
</evidence>
<comment type="caution">
    <text evidence="12">The sequence shown here is derived from an EMBL/GenBank/DDBJ whole genome shotgun (WGS) entry which is preliminary data.</text>
</comment>
<dbReference type="PANTHER" id="PTHR11804">
    <property type="entry name" value="PROTEASE M3 THIMET OLIGOPEPTIDASE-RELATED"/>
    <property type="match status" value="1"/>
</dbReference>
<dbReference type="GO" id="GO:0006518">
    <property type="term" value="P:peptide metabolic process"/>
    <property type="evidence" value="ECO:0007669"/>
    <property type="project" value="TreeGrafter"/>
</dbReference>
<keyword evidence="3 9" id="KW-0479">Metal-binding</keyword>
<name>A0A5N6Q3Y9_9ASTR</name>
<evidence type="ECO:0000313" key="13">
    <source>
        <dbReference type="Proteomes" id="UP000326396"/>
    </source>
</evidence>
<comment type="cofactor">
    <cofactor evidence="9">
        <name>Zn(2+)</name>
        <dbReference type="ChEBI" id="CHEBI:29105"/>
    </cofactor>
    <text evidence="9">Binds 1 zinc ion.</text>
</comment>
<keyword evidence="5 9" id="KW-0862">Zinc</keyword>
<keyword evidence="13" id="KW-1185">Reference proteome</keyword>
<evidence type="ECO:0000256" key="7">
    <source>
        <dbReference type="ARBA" id="ARBA00024603"/>
    </source>
</evidence>
<comment type="similarity">
    <text evidence="1 9">Belongs to the peptidase M3 family.</text>
</comment>
<evidence type="ECO:0000259" key="11">
    <source>
        <dbReference type="Pfam" id="PF19310"/>
    </source>
</evidence>
<dbReference type="PANTHER" id="PTHR11804:SF83">
    <property type="entry name" value="LD37516P"/>
    <property type="match status" value="1"/>
</dbReference>
<feature type="domain" description="Oligopeptidase A N-terminal" evidence="11">
    <location>
        <begin position="120"/>
        <end position="241"/>
    </location>
</feature>
<keyword evidence="4 9" id="KW-0378">Hydrolase</keyword>
<dbReference type="InterPro" id="IPR034005">
    <property type="entry name" value="M3A_DCP"/>
</dbReference>
<dbReference type="OrthoDB" id="534666at2759"/>
<dbReference type="InterPro" id="IPR045090">
    <property type="entry name" value="Pept_M3A_M3B"/>
</dbReference>
<keyword evidence="6 9" id="KW-0482">Metalloprotease</keyword>
<proteinExistence type="inferred from homology"/>
<dbReference type="GO" id="GO:0006508">
    <property type="term" value="P:proteolysis"/>
    <property type="evidence" value="ECO:0007669"/>
    <property type="project" value="UniProtKB-KW"/>
</dbReference>
<dbReference type="Pfam" id="PF19310">
    <property type="entry name" value="TOP_N"/>
    <property type="match status" value="1"/>
</dbReference>
<reference evidence="12 13" key="1">
    <citation type="submission" date="2019-05" db="EMBL/GenBank/DDBJ databases">
        <title>Mikania micrantha, genome provides insights into the molecular mechanism of rapid growth.</title>
        <authorList>
            <person name="Liu B."/>
        </authorList>
    </citation>
    <scope>NUCLEOTIDE SEQUENCE [LARGE SCALE GENOMIC DNA]</scope>
    <source>
        <strain evidence="12">NLD-2019</strain>
        <tissue evidence="12">Leaf</tissue>
    </source>
</reference>
<evidence type="ECO:0000256" key="2">
    <source>
        <dbReference type="ARBA" id="ARBA00022670"/>
    </source>
</evidence>
<dbReference type="InterPro" id="IPR045666">
    <property type="entry name" value="OpdA_N"/>
</dbReference>
<dbReference type="SUPFAM" id="SSF55486">
    <property type="entry name" value="Metalloproteases ('zincins'), catalytic domain"/>
    <property type="match status" value="1"/>
</dbReference>
<dbReference type="GO" id="GO:0004222">
    <property type="term" value="F:metalloendopeptidase activity"/>
    <property type="evidence" value="ECO:0007669"/>
    <property type="project" value="UniProtKB-EC"/>
</dbReference>
<dbReference type="GO" id="GO:0005829">
    <property type="term" value="C:cytosol"/>
    <property type="evidence" value="ECO:0007669"/>
    <property type="project" value="UniProtKB-ARBA"/>
</dbReference>
<dbReference type="FunFam" id="3.40.390.10:FF:000009">
    <property type="entry name" value="Oligopeptidase A"/>
    <property type="match status" value="1"/>
</dbReference>
<dbReference type="GO" id="GO:0046872">
    <property type="term" value="F:metal ion binding"/>
    <property type="evidence" value="ECO:0007669"/>
    <property type="project" value="UniProtKB-UniRule"/>
</dbReference>
<evidence type="ECO:0000256" key="4">
    <source>
        <dbReference type="ARBA" id="ARBA00022801"/>
    </source>
</evidence>
<evidence type="ECO:0000256" key="3">
    <source>
        <dbReference type="ARBA" id="ARBA00022723"/>
    </source>
</evidence>
<dbReference type="EC" id="3.4.24.70" evidence="8"/>
<evidence type="ECO:0000256" key="5">
    <source>
        <dbReference type="ARBA" id="ARBA00022833"/>
    </source>
</evidence>
<feature type="domain" description="Peptidase M3A/M3B catalytic" evidence="10">
    <location>
        <begin position="322"/>
        <end position="782"/>
    </location>
</feature>
<dbReference type="EMBL" id="SZYD01000001">
    <property type="protein sequence ID" value="KAD7479299.1"/>
    <property type="molecule type" value="Genomic_DNA"/>
</dbReference>
<gene>
    <name evidence="12" type="ORF">E3N88_02435</name>
</gene>
<dbReference type="InterPro" id="IPR001567">
    <property type="entry name" value="Pept_M3A_M3B_dom"/>
</dbReference>
<dbReference type="FunFam" id="1.10.1370.40:FF:000005">
    <property type="entry name" value="Organellar oligopeptidase A, chloroplastic/mitochondrial"/>
    <property type="match status" value="1"/>
</dbReference>
<accession>A0A5N6Q3Y9</accession>
<dbReference type="Proteomes" id="UP000326396">
    <property type="component" value="Linkage Group LG1"/>
</dbReference>
<dbReference type="FunFam" id="1.10.1370.40:FF:000009">
    <property type="entry name" value="Zincin-like metalloproteases family protein"/>
    <property type="match status" value="1"/>
</dbReference>
<protein>
    <recommendedName>
        <fullName evidence="8">oligopeptidase A</fullName>
        <ecNumber evidence="8">3.4.24.70</ecNumber>
    </recommendedName>
</protein>
<keyword evidence="2 9" id="KW-0645">Protease</keyword>
<dbReference type="Pfam" id="PF01432">
    <property type="entry name" value="Peptidase_M3"/>
    <property type="match status" value="1"/>
</dbReference>
<evidence type="ECO:0000256" key="8">
    <source>
        <dbReference type="ARBA" id="ARBA00026100"/>
    </source>
</evidence>
<evidence type="ECO:0000259" key="10">
    <source>
        <dbReference type="Pfam" id="PF01432"/>
    </source>
</evidence>
<evidence type="ECO:0000256" key="9">
    <source>
        <dbReference type="RuleBase" id="RU003435"/>
    </source>
</evidence>
<evidence type="ECO:0000313" key="12">
    <source>
        <dbReference type="EMBL" id="KAD7479299.1"/>
    </source>
</evidence>
<sequence length="1310" mass="149219">MGRKITSIATTLLIVVFAMATIISFARSFRHPIRYSCSSTSKRLKSRICPLWSPSFSLCLPASPRTTTLRKSHLPPPLSAVNPLRAPTMSTVSDDNPLLRTFEFPPFDAIDACHVLPGLRALLKKLDSDLMELEKTVEPSWPKLVEPLEKMMDRLTVVWGAVNHLKAVKDTPELRSAIEEIQPEKVEFDLKLSQSKPIYNAFKAIRDSKDWDGLSDARKRIVESSIKEAVLGGVSLEDSKREEFNKIQQELTKLSRKFEENVLDATKKFEKVITDKKKLKDCQLQLLVWLHKPPYPRFGHDNATAENGPWMITLDAPSFMSVMQHAKNRALREEIYRAYVTRASSGELDNTQVIEQILKLRLEKAKLLGYNNYAEVSMATKMATVGKAEELLEKLRSASWNAAVQDMEDLRQFSKSQGASEANELTHWDTTFWSERLRESKYEINEEELRPYFSLPKVMDGLFSLVKMLFGIDVEPADGLAPVWNTDVRFYRIKDSSGKPISYFYFDPFSRPAEKRGGAWMDEVVARSRVLSDDKTSARLPIAHMVCNQMPPVGDKPSLMTFREVETVFHEFGHALQHMLTKQDEGLVAGIRGVEWDAVELPSQFMENWCYHRDTLMGIAKHYETGESLPEEIYQKLLAARTFRAGSLSLRQLKFATVDLELHSRYIPGGTESIYDVDRRVSEKTQIIPPLPEDRFLCSFSHIFAGGYAAGYYSYKWAEVLSADAFSAFEDAGLHDDKAVRETGHRFRETILALGGGKDPLTVFVEFRGREPSPEPLLRHNGLLSTLPLRDMTTVFSEWQTHMPSNLEQLFTLGLEPLTTGKDTIPTPLYHWAAWNWQKLRQKFDGNVLDAIKKFGKLITDKKEIDGFPATALGLAAQTASSKVDMMNKLLAFEASISSVSGTGATNQPFFNTPLLPFSSEFLINSPKTSKPHFFPHKPSTKGFNRFQTAKILCGKLTMAQHEDHEVEIAEGYTMTTFCDKMIDVFLNEKPKPKDWMSYLIFREDWNKYRDNFYNRCKSRADGENDFTMKQRLVTLAAEVKRVDDEMERHAKLLKQIEDSPMDINAIVTRRRKDFTGDFFRYLTVFQETHESLEDRDAVARLGARCLSAVSAYDNTLETVETLDAAQAKFEDILDSPSIEAACAKIKSLAKAKELDSSLILLINSAWASAKDSPTMKNEVKAIMYELYKATKRSLKSIAPKEIKLLKYLLNFTDPEERFSALATAFSPGKDNENRNPNAIYTTPKELHKWITIMLDAYQLHKEETGIEEAKEMNLPMVIQRLSILKETIEEEYLEKENRDAKKDTDAEEF</sequence>
<comment type="catalytic activity">
    <reaction evidence="7">
        <text>Hydrolysis of oligopeptides, with broad specificity. Gly or Ala commonly occur as P1 or P1' residues, but more distant residues are also important, as is shown by the fact that Z-Gly-Pro-Gly-|-Gly-Pro-Ala is cleaved, but not Z-(Gly)(5).</text>
        <dbReference type="EC" id="3.4.24.70"/>
    </reaction>
</comment>
<organism evidence="12 13">
    <name type="scientific">Mikania micrantha</name>
    <name type="common">bitter vine</name>
    <dbReference type="NCBI Taxonomy" id="192012"/>
    <lineage>
        <taxon>Eukaryota</taxon>
        <taxon>Viridiplantae</taxon>
        <taxon>Streptophyta</taxon>
        <taxon>Embryophyta</taxon>
        <taxon>Tracheophyta</taxon>
        <taxon>Spermatophyta</taxon>
        <taxon>Magnoliopsida</taxon>
        <taxon>eudicotyledons</taxon>
        <taxon>Gunneridae</taxon>
        <taxon>Pentapetalae</taxon>
        <taxon>asterids</taxon>
        <taxon>campanulids</taxon>
        <taxon>Asterales</taxon>
        <taxon>Asteraceae</taxon>
        <taxon>Asteroideae</taxon>
        <taxon>Heliantheae alliance</taxon>
        <taxon>Eupatorieae</taxon>
        <taxon>Mikania</taxon>
    </lineage>
</organism>